<evidence type="ECO:0000256" key="1">
    <source>
        <dbReference type="SAM" id="SignalP"/>
    </source>
</evidence>
<feature type="chain" id="PRO_5046611560" description="Proteinase inhibitor I78" evidence="1">
    <location>
        <begin position="50"/>
        <end position="134"/>
    </location>
</feature>
<accession>A0ABP8L923</accession>
<dbReference type="Pfam" id="PF11720">
    <property type="entry name" value="Inhibitor_I78"/>
    <property type="match status" value="1"/>
</dbReference>
<dbReference type="Gene3D" id="3.30.10.10">
    <property type="entry name" value="Trypsin Inhibitor V, subunit A"/>
    <property type="match status" value="1"/>
</dbReference>
<organism evidence="2 3">
    <name type="scientific">Acidovorax lacteus</name>
    <dbReference type="NCBI Taxonomy" id="1924988"/>
    <lineage>
        <taxon>Bacteria</taxon>
        <taxon>Pseudomonadati</taxon>
        <taxon>Pseudomonadota</taxon>
        <taxon>Betaproteobacteria</taxon>
        <taxon>Burkholderiales</taxon>
        <taxon>Comamonadaceae</taxon>
        <taxon>Acidovorax</taxon>
    </lineage>
</organism>
<dbReference type="PANTHER" id="PTHR39600:SF1">
    <property type="entry name" value="PEPTIDASE INHIBITOR I78 FAMILY PROTEIN"/>
    <property type="match status" value="1"/>
</dbReference>
<evidence type="ECO:0000313" key="3">
    <source>
        <dbReference type="Proteomes" id="UP001501788"/>
    </source>
</evidence>
<name>A0ABP8L923_9BURK</name>
<sequence>MAGYARSHAAALCSRIVRGMNACTAPARGHRRPRLAPLLALGLLLSACAQPPAAPDYPANSTGAPPGGLCNAQGLAGFAGQMATASVTEAVRVRAGARMARILRPGQMITKEFIAERVNLEVDAAGRIVAVRCG</sequence>
<evidence type="ECO:0008006" key="4">
    <source>
        <dbReference type="Google" id="ProtNLM"/>
    </source>
</evidence>
<feature type="signal peptide" evidence="1">
    <location>
        <begin position="1"/>
        <end position="49"/>
    </location>
</feature>
<keyword evidence="3" id="KW-1185">Reference proteome</keyword>
<protein>
    <recommendedName>
        <fullName evidence="4">Proteinase inhibitor I78</fullName>
    </recommendedName>
</protein>
<comment type="caution">
    <text evidence="2">The sequence shown here is derived from an EMBL/GenBank/DDBJ whole genome shotgun (WGS) entry which is preliminary data.</text>
</comment>
<dbReference type="Proteomes" id="UP001501788">
    <property type="component" value="Unassembled WGS sequence"/>
</dbReference>
<dbReference type="EMBL" id="BAABEX010000011">
    <property type="protein sequence ID" value="GAA4424474.1"/>
    <property type="molecule type" value="Genomic_DNA"/>
</dbReference>
<reference evidence="3" key="1">
    <citation type="journal article" date="2019" name="Int. J. Syst. Evol. Microbiol.">
        <title>The Global Catalogue of Microorganisms (GCM) 10K type strain sequencing project: providing services to taxonomists for standard genome sequencing and annotation.</title>
        <authorList>
            <consortium name="The Broad Institute Genomics Platform"/>
            <consortium name="The Broad Institute Genome Sequencing Center for Infectious Disease"/>
            <person name="Wu L."/>
            <person name="Ma J."/>
        </authorList>
    </citation>
    <scope>NUCLEOTIDE SEQUENCE [LARGE SCALE GENOMIC DNA]</scope>
    <source>
        <strain evidence="3">JCM 31890</strain>
    </source>
</reference>
<evidence type="ECO:0000313" key="2">
    <source>
        <dbReference type="EMBL" id="GAA4424474.1"/>
    </source>
</evidence>
<dbReference type="InterPro" id="IPR021719">
    <property type="entry name" value="Prot_inh_I78"/>
</dbReference>
<keyword evidence="1" id="KW-0732">Signal</keyword>
<dbReference type="PANTHER" id="PTHR39600">
    <property type="entry name" value="PEPTIDASE INHIBITOR I78 FAMILY PROTEIN"/>
    <property type="match status" value="1"/>
</dbReference>
<gene>
    <name evidence="2" type="ORF">GCM10023090_18100</name>
</gene>
<proteinExistence type="predicted"/>